<comment type="caution">
    <text evidence="10">The sequence shown here is derived from an EMBL/GenBank/DDBJ whole genome shotgun (WGS) entry which is preliminary data.</text>
</comment>
<dbReference type="Pfam" id="PF00584">
    <property type="entry name" value="SecE"/>
    <property type="match status" value="1"/>
</dbReference>
<dbReference type="InterPro" id="IPR005807">
    <property type="entry name" value="SecE_bac"/>
</dbReference>
<dbReference type="InterPro" id="IPR001901">
    <property type="entry name" value="Translocase_SecE/Sec61-g"/>
</dbReference>
<evidence type="ECO:0000313" key="11">
    <source>
        <dbReference type="Proteomes" id="UP000741360"/>
    </source>
</evidence>
<evidence type="ECO:0000313" key="10">
    <source>
        <dbReference type="EMBL" id="MBI3016317.1"/>
    </source>
</evidence>
<evidence type="ECO:0000256" key="7">
    <source>
        <dbReference type="ARBA" id="ARBA00023010"/>
    </source>
</evidence>
<name>A0A932GS95_UNCTE</name>
<organism evidence="10 11">
    <name type="scientific">Tectimicrobiota bacterium</name>
    <dbReference type="NCBI Taxonomy" id="2528274"/>
    <lineage>
        <taxon>Bacteria</taxon>
        <taxon>Pseudomonadati</taxon>
        <taxon>Nitrospinota/Tectimicrobiota group</taxon>
        <taxon>Candidatus Tectimicrobiota</taxon>
    </lineage>
</organism>
<dbReference type="GO" id="GO:0008320">
    <property type="term" value="F:protein transmembrane transporter activity"/>
    <property type="evidence" value="ECO:0007669"/>
    <property type="project" value="UniProtKB-UniRule"/>
</dbReference>
<dbReference type="Proteomes" id="UP000741360">
    <property type="component" value="Unassembled WGS sequence"/>
</dbReference>
<comment type="similarity">
    <text evidence="9">Belongs to the SecE/SEC61-gamma family.</text>
</comment>
<dbReference type="Gene3D" id="1.20.5.1030">
    <property type="entry name" value="Preprotein translocase secy subunit"/>
    <property type="match status" value="1"/>
</dbReference>
<keyword evidence="6 9" id="KW-1133">Transmembrane helix</keyword>
<evidence type="ECO:0000256" key="1">
    <source>
        <dbReference type="ARBA" id="ARBA00004370"/>
    </source>
</evidence>
<dbReference type="AlphaFoldDB" id="A0A932GS95"/>
<keyword evidence="8 9" id="KW-0472">Membrane</keyword>
<comment type="subunit">
    <text evidence="9">Component of the Sec protein translocase complex. Heterotrimer consisting of SecY, SecE and SecG subunits. The heterotrimers can form oligomers, although 1 heterotrimer is thought to be able to translocate proteins. Interacts with the ribosome. Interacts with SecDF, and other proteins may be involved. Interacts with SecA.</text>
</comment>
<reference evidence="10" key="1">
    <citation type="submission" date="2020-07" db="EMBL/GenBank/DDBJ databases">
        <title>Huge and variable diversity of episymbiotic CPR bacteria and DPANN archaea in groundwater ecosystems.</title>
        <authorList>
            <person name="He C.Y."/>
            <person name="Keren R."/>
            <person name="Whittaker M."/>
            <person name="Farag I.F."/>
            <person name="Doudna J."/>
            <person name="Cate J.H.D."/>
            <person name="Banfield J.F."/>
        </authorList>
    </citation>
    <scope>NUCLEOTIDE SEQUENCE</scope>
    <source>
        <strain evidence="10">NC_groundwater_717_Ag_S-0.2um_59_8</strain>
    </source>
</reference>
<dbReference type="GO" id="GO:0043952">
    <property type="term" value="P:protein transport by the Sec complex"/>
    <property type="evidence" value="ECO:0007669"/>
    <property type="project" value="UniProtKB-UniRule"/>
</dbReference>
<keyword evidence="5 9" id="KW-0653">Protein transport</keyword>
<keyword evidence="4 9" id="KW-0812">Transmembrane</keyword>
<dbReference type="PANTHER" id="PTHR33910:SF1">
    <property type="entry name" value="PROTEIN TRANSLOCASE SUBUNIT SECE"/>
    <property type="match status" value="1"/>
</dbReference>
<evidence type="ECO:0000256" key="8">
    <source>
        <dbReference type="ARBA" id="ARBA00023136"/>
    </source>
</evidence>
<keyword evidence="3 9" id="KW-1003">Cell membrane</keyword>
<dbReference type="EMBL" id="JACPSX010000288">
    <property type="protein sequence ID" value="MBI3016317.1"/>
    <property type="molecule type" value="Genomic_DNA"/>
</dbReference>
<keyword evidence="2 9" id="KW-0813">Transport</keyword>
<evidence type="ECO:0000256" key="5">
    <source>
        <dbReference type="ARBA" id="ARBA00022927"/>
    </source>
</evidence>
<comment type="function">
    <text evidence="9">Essential subunit of the Sec protein translocation channel SecYEG. Clamps together the 2 halves of SecY. May contact the channel plug during translocation.</text>
</comment>
<dbReference type="GO" id="GO:0009306">
    <property type="term" value="P:protein secretion"/>
    <property type="evidence" value="ECO:0007669"/>
    <property type="project" value="UniProtKB-UniRule"/>
</dbReference>
<evidence type="ECO:0000256" key="4">
    <source>
        <dbReference type="ARBA" id="ARBA00022692"/>
    </source>
</evidence>
<feature type="transmembrane region" description="Helical" evidence="9">
    <location>
        <begin position="37"/>
        <end position="62"/>
    </location>
</feature>
<dbReference type="GO" id="GO:0005886">
    <property type="term" value="C:plasma membrane"/>
    <property type="evidence" value="ECO:0007669"/>
    <property type="project" value="UniProtKB-SubCell"/>
</dbReference>
<dbReference type="PROSITE" id="PS01067">
    <property type="entry name" value="SECE_SEC61G"/>
    <property type="match status" value="1"/>
</dbReference>
<protein>
    <recommendedName>
        <fullName evidence="9">Protein translocase subunit SecE</fullName>
    </recommendedName>
</protein>
<evidence type="ECO:0000256" key="6">
    <source>
        <dbReference type="ARBA" id="ARBA00022989"/>
    </source>
</evidence>
<accession>A0A932GS95</accession>
<comment type="subcellular location">
    <subcellularLocation>
        <location evidence="9">Cell membrane</location>
        <topology evidence="9">Single-pass membrane protein</topology>
    </subcellularLocation>
    <subcellularLocation>
        <location evidence="1">Membrane</location>
    </subcellularLocation>
</comment>
<dbReference type="GO" id="GO:0065002">
    <property type="term" value="P:intracellular protein transmembrane transport"/>
    <property type="evidence" value="ECO:0007669"/>
    <property type="project" value="UniProtKB-UniRule"/>
</dbReference>
<keyword evidence="7 9" id="KW-0811">Translocation</keyword>
<evidence type="ECO:0000256" key="2">
    <source>
        <dbReference type="ARBA" id="ARBA00022448"/>
    </source>
</evidence>
<dbReference type="NCBIfam" id="TIGR00964">
    <property type="entry name" value="secE_bact"/>
    <property type="match status" value="1"/>
</dbReference>
<gene>
    <name evidence="9 10" type="primary">secE</name>
    <name evidence="10" type="ORF">HYY65_14920</name>
</gene>
<evidence type="ECO:0000256" key="9">
    <source>
        <dbReference type="HAMAP-Rule" id="MF_00422"/>
    </source>
</evidence>
<sequence length="66" mass="7477">MNMKEKIDQLAQFLRESRLELKKVSWPTREQTMASTAMVLLVSIVVAIFLGVVDLGLARFVATLIR</sequence>
<dbReference type="HAMAP" id="MF_00422">
    <property type="entry name" value="SecE"/>
    <property type="match status" value="1"/>
</dbReference>
<evidence type="ECO:0000256" key="3">
    <source>
        <dbReference type="ARBA" id="ARBA00022475"/>
    </source>
</evidence>
<dbReference type="PANTHER" id="PTHR33910">
    <property type="entry name" value="PROTEIN TRANSLOCASE SUBUNIT SECE"/>
    <property type="match status" value="1"/>
</dbReference>
<proteinExistence type="inferred from homology"/>
<dbReference type="InterPro" id="IPR038379">
    <property type="entry name" value="SecE_sf"/>
</dbReference>
<dbReference type="GO" id="GO:0006605">
    <property type="term" value="P:protein targeting"/>
    <property type="evidence" value="ECO:0007669"/>
    <property type="project" value="UniProtKB-UniRule"/>
</dbReference>